<dbReference type="GO" id="GO:0046914">
    <property type="term" value="F:transition metal ion binding"/>
    <property type="evidence" value="ECO:0007669"/>
    <property type="project" value="TreeGrafter"/>
</dbReference>
<dbReference type="Gene3D" id="2.40.30.170">
    <property type="match status" value="1"/>
</dbReference>
<dbReference type="OrthoDB" id="9806939at2"/>
<proteinExistence type="inferred from homology"/>
<dbReference type="Pfam" id="PF25975">
    <property type="entry name" value="CzcB_C"/>
    <property type="match status" value="1"/>
</dbReference>
<dbReference type="GO" id="GO:0015679">
    <property type="term" value="P:plasma membrane copper ion transport"/>
    <property type="evidence" value="ECO:0007669"/>
    <property type="project" value="TreeGrafter"/>
</dbReference>
<evidence type="ECO:0000259" key="5">
    <source>
        <dbReference type="Pfam" id="PF25919"/>
    </source>
</evidence>
<gene>
    <name evidence="8" type="ORF">GA0061100_106136</name>
</gene>
<comment type="similarity">
    <text evidence="1">Belongs to the membrane fusion protein (MFP) (TC 8.A.1) family.</text>
</comment>
<dbReference type="AlphaFoldDB" id="A0A1C3VIG1"/>
<dbReference type="RefSeq" id="WP_075854465.1">
    <property type="nucleotide sequence ID" value="NZ_FMAC01000006.1"/>
</dbReference>
<evidence type="ECO:0000256" key="1">
    <source>
        <dbReference type="ARBA" id="ARBA00009477"/>
    </source>
</evidence>
<organism evidence="8 9">
    <name type="scientific">Rhizobium hainanense</name>
    <dbReference type="NCBI Taxonomy" id="52131"/>
    <lineage>
        <taxon>Bacteria</taxon>
        <taxon>Pseudomonadati</taxon>
        <taxon>Pseudomonadota</taxon>
        <taxon>Alphaproteobacteria</taxon>
        <taxon>Hyphomicrobiales</taxon>
        <taxon>Rhizobiaceae</taxon>
        <taxon>Rhizobium/Agrobacterium group</taxon>
        <taxon>Rhizobium</taxon>
    </lineage>
</organism>
<dbReference type="SUPFAM" id="SSF111369">
    <property type="entry name" value="HlyD-like secretion proteins"/>
    <property type="match status" value="1"/>
</dbReference>
<dbReference type="InterPro" id="IPR058649">
    <property type="entry name" value="CzcB_C"/>
</dbReference>
<feature type="domain" description="CzcB-like C-terminal circularly permuted SH3-like" evidence="7">
    <location>
        <begin position="415"/>
        <end position="475"/>
    </location>
</feature>
<evidence type="ECO:0000313" key="9">
    <source>
        <dbReference type="Proteomes" id="UP000186228"/>
    </source>
</evidence>
<evidence type="ECO:0000313" key="8">
    <source>
        <dbReference type="EMBL" id="SCB27304.1"/>
    </source>
</evidence>
<dbReference type="InterPro" id="IPR006143">
    <property type="entry name" value="RND_pump_MFP"/>
</dbReference>
<dbReference type="Pfam" id="PF25954">
    <property type="entry name" value="Beta-barrel_RND_2"/>
    <property type="match status" value="1"/>
</dbReference>
<dbReference type="STRING" id="52131.GA0061100_106136"/>
<dbReference type="FunFam" id="2.40.30.170:FF:000010">
    <property type="entry name" value="Efflux RND transporter periplasmic adaptor subunit"/>
    <property type="match status" value="1"/>
</dbReference>
<dbReference type="FunFam" id="2.40.420.20:FF:000003">
    <property type="entry name" value="Cation efflux system protein cusB"/>
    <property type="match status" value="1"/>
</dbReference>
<keyword evidence="2" id="KW-0813">Transport</keyword>
<dbReference type="EMBL" id="FMAC01000006">
    <property type="protein sequence ID" value="SCB27304.1"/>
    <property type="molecule type" value="Genomic_DNA"/>
</dbReference>
<keyword evidence="4" id="KW-0406">Ion transport</keyword>
<accession>A0A1C3VIG1</accession>
<dbReference type="PANTHER" id="PTHR30097:SF15">
    <property type="entry name" value="CATION EFFLUX SYSTEM PROTEIN CUSB"/>
    <property type="match status" value="1"/>
</dbReference>
<evidence type="ECO:0000256" key="4">
    <source>
        <dbReference type="ARBA" id="ARBA00023065"/>
    </source>
</evidence>
<keyword evidence="9" id="KW-1185">Reference proteome</keyword>
<dbReference type="GO" id="GO:0060003">
    <property type="term" value="P:copper ion export"/>
    <property type="evidence" value="ECO:0007669"/>
    <property type="project" value="TreeGrafter"/>
</dbReference>
<dbReference type="GO" id="GO:0022857">
    <property type="term" value="F:transmembrane transporter activity"/>
    <property type="evidence" value="ECO:0007669"/>
    <property type="project" value="InterPro"/>
</dbReference>
<keyword evidence="3" id="KW-0732">Signal</keyword>
<evidence type="ECO:0000259" key="7">
    <source>
        <dbReference type="Pfam" id="PF25975"/>
    </source>
</evidence>
<feature type="domain" description="CusB-like barrel-sandwich hybrid" evidence="5">
    <location>
        <begin position="215"/>
        <end position="328"/>
    </location>
</feature>
<dbReference type="NCBIfam" id="TIGR01730">
    <property type="entry name" value="RND_mfp"/>
    <property type="match status" value="1"/>
</dbReference>
<dbReference type="Gene3D" id="2.40.420.20">
    <property type="match status" value="1"/>
</dbReference>
<evidence type="ECO:0000256" key="3">
    <source>
        <dbReference type="ARBA" id="ARBA00022729"/>
    </source>
</evidence>
<dbReference type="InterPro" id="IPR051909">
    <property type="entry name" value="MFP_Cation_Efflux"/>
</dbReference>
<dbReference type="InterPro" id="IPR058792">
    <property type="entry name" value="Beta-barrel_RND_2"/>
</dbReference>
<dbReference type="PANTHER" id="PTHR30097">
    <property type="entry name" value="CATION EFFLUX SYSTEM PROTEIN CUSB"/>
    <property type="match status" value="1"/>
</dbReference>
<sequence length="494" mass="52699">MTKAGRTGLTLVAMLAAGAGGLWAGQRGVALPDLAWFRSTVDVESVAAAATTTAVGSGPIIYYRDPDGHPAYSAEPKKTPDGRDFLAVRESEDLSFNANPVAKPGVAEVANDKPKTSATSIKVADAGTRAETSKGRILYYRNPMGLPDTSKTPKKDSMGMDYIPVYEGEQADASTVKVSLGKLQRTGVKTAVAELASIGRRIQIPGTVALDERRVSVVSMRTDTFLDDVANVTTGDHIFKGEKLFQFYSKDIATAASEYAASRGSEDAGPALRLRNLGVPQEVIDTISRTHQVPTSMTYTSPRDGIVLERVATTGMMAKPGDILFRVADISHVWVIADVPEYDLASVRVGAQAEVKIRSLPGMVFKGTVDLVYPEVETQTRTTKVRIELPNPDGTLLANTYADVAIEAGVQEPVVAVPNGAIIDTGDRQVVFLDKGEGRFEPKDVKLGVRGDDRTEIRRGIAAGDTVVVSANFLLDAESNLNSALSAMTEEAKP</sequence>
<evidence type="ECO:0000256" key="2">
    <source>
        <dbReference type="ARBA" id="ARBA00022448"/>
    </source>
</evidence>
<name>A0A1C3VIG1_9HYPH</name>
<dbReference type="GO" id="GO:0016020">
    <property type="term" value="C:membrane"/>
    <property type="evidence" value="ECO:0007669"/>
    <property type="project" value="InterPro"/>
</dbReference>
<dbReference type="GO" id="GO:0030288">
    <property type="term" value="C:outer membrane-bounded periplasmic space"/>
    <property type="evidence" value="ECO:0007669"/>
    <property type="project" value="TreeGrafter"/>
</dbReference>
<dbReference type="Proteomes" id="UP000186228">
    <property type="component" value="Unassembled WGS sequence"/>
</dbReference>
<reference evidence="9" key="1">
    <citation type="submission" date="2016-08" db="EMBL/GenBank/DDBJ databases">
        <authorList>
            <person name="Varghese N."/>
            <person name="Submissions Spin"/>
        </authorList>
    </citation>
    <scope>NUCLEOTIDE SEQUENCE [LARGE SCALE GENOMIC DNA]</scope>
    <source>
        <strain evidence="9">CCBAU 57015</strain>
    </source>
</reference>
<protein>
    <submittedName>
        <fullName evidence="8">Membrane fusion protein, Cu(I)/Ag(I) efflux system</fullName>
    </submittedName>
</protein>
<dbReference type="Pfam" id="PF25919">
    <property type="entry name" value="BSH_CusB"/>
    <property type="match status" value="1"/>
</dbReference>
<evidence type="ECO:0000259" key="6">
    <source>
        <dbReference type="Pfam" id="PF25954"/>
    </source>
</evidence>
<dbReference type="InterPro" id="IPR058790">
    <property type="entry name" value="BSH_CusB"/>
</dbReference>
<feature type="domain" description="CusB-like beta-barrel" evidence="6">
    <location>
        <begin position="333"/>
        <end position="408"/>
    </location>
</feature>